<evidence type="ECO:0000256" key="5">
    <source>
        <dbReference type="ARBA" id="ARBA00022833"/>
    </source>
</evidence>
<evidence type="ECO:0000256" key="8">
    <source>
        <dbReference type="ARBA" id="ARBA00075819"/>
    </source>
</evidence>
<evidence type="ECO:0000256" key="1">
    <source>
        <dbReference type="ARBA" id="ARBA00007174"/>
    </source>
</evidence>
<evidence type="ECO:0000313" key="12">
    <source>
        <dbReference type="Proteomes" id="UP000055136"/>
    </source>
</evidence>
<dbReference type="PANTHER" id="PTHR10173">
    <property type="entry name" value="METHIONINE SULFOXIDE REDUCTASE"/>
    <property type="match status" value="1"/>
</dbReference>
<feature type="domain" description="MsrB" evidence="10">
    <location>
        <begin position="9"/>
        <end position="131"/>
    </location>
</feature>
<keyword evidence="6 9" id="KW-0560">Oxidoreductase</keyword>
<feature type="binding site" evidence="9">
    <location>
        <position position="100"/>
    </location>
    <ligand>
        <name>Zn(2+)</name>
        <dbReference type="ChEBI" id="CHEBI:29105"/>
    </ligand>
</feature>
<comment type="similarity">
    <text evidence="1 9">Belongs to the MsrB Met sulfoxide reductase family.</text>
</comment>
<dbReference type="GO" id="GO:0008270">
    <property type="term" value="F:zinc ion binding"/>
    <property type="evidence" value="ECO:0007669"/>
    <property type="project" value="UniProtKB-UniRule"/>
</dbReference>
<evidence type="ECO:0000256" key="7">
    <source>
        <dbReference type="ARBA" id="ARBA00048488"/>
    </source>
</evidence>
<comment type="catalytic activity">
    <reaction evidence="7 9">
        <text>L-methionyl-[protein] + [thioredoxin]-disulfide + H2O = L-methionyl-(R)-S-oxide-[protein] + [thioredoxin]-dithiol</text>
        <dbReference type="Rhea" id="RHEA:24164"/>
        <dbReference type="Rhea" id="RHEA-COMP:10698"/>
        <dbReference type="Rhea" id="RHEA-COMP:10700"/>
        <dbReference type="Rhea" id="RHEA-COMP:12313"/>
        <dbReference type="Rhea" id="RHEA-COMP:12314"/>
        <dbReference type="ChEBI" id="CHEBI:15377"/>
        <dbReference type="ChEBI" id="CHEBI:16044"/>
        <dbReference type="ChEBI" id="CHEBI:29950"/>
        <dbReference type="ChEBI" id="CHEBI:45764"/>
        <dbReference type="ChEBI" id="CHEBI:50058"/>
        <dbReference type="EC" id="1.8.4.12"/>
    </reaction>
</comment>
<reference evidence="11" key="1">
    <citation type="submission" date="2015-10" db="EMBL/GenBank/DDBJ databases">
        <title>Description of Candidatus Tenderia electrophaga gen. nov, sp. nov., an Uncultivated Electroautotroph from a Biocathode Enrichment.</title>
        <authorList>
            <person name="Eddie B.J."/>
            <person name="Malanoski A.P."/>
            <person name="Wang Z."/>
            <person name="Hall R.J."/>
            <person name="Oh S.D."/>
            <person name="Heiner C."/>
            <person name="Lin B."/>
            <person name="Strycharz-Glaven S.M."/>
        </authorList>
    </citation>
    <scope>NUCLEOTIDE SEQUENCE [LARGE SCALE GENOMIC DNA]</scope>
    <source>
        <strain evidence="11">NRL1</strain>
    </source>
</reference>
<protein>
    <recommendedName>
        <fullName evidence="3 9">Peptide methionine sulfoxide reductase MsrB</fullName>
        <ecNumber evidence="2 9">1.8.4.12</ecNumber>
    </recommendedName>
    <alternativeName>
        <fullName evidence="8 9">Peptide-methionine (R)-S-oxide reductase</fullName>
    </alternativeName>
</protein>
<sequence>MSKKISKTDAEWQAQLTPEQYRIARQAGTELAFSGEYYDFKQEGQYRCVCCGTPLFSSQHKYDSGSGWPSFWQPADAQNVEEQGDTSHGMQRTEVRCAACEAHLGHVFNDGPPPTGLRYCINSAALTFAPDQ</sequence>
<feature type="binding site" evidence="9">
    <location>
        <position position="51"/>
    </location>
    <ligand>
        <name>Zn(2+)</name>
        <dbReference type="ChEBI" id="CHEBI:29105"/>
    </ligand>
</feature>
<keyword evidence="4 9" id="KW-0479">Metal-binding</keyword>
<name>A0A0S2THA3_9GAMM</name>
<dbReference type="KEGG" id="tee:Tel_15730"/>
<dbReference type="AlphaFoldDB" id="A0A0S2THA3"/>
<dbReference type="GO" id="GO:0030091">
    <property type="term" value="P:protein repair"/>
    <property type="evidence" value="ECO:0007669"/>
    <property type="project" value="InterPro"/>
</dbReference>
<dbReference type="NCBIfam" id="TIGR00357">
    <property type="entry name" value="peptide-methionine (R)-S-oxide reductase MsrB"/>
    <property type="match status" value="1"/>
</dbReference>
<dbReference type="PANTHER" id="PTHR10173:SF52">
    <property type="entry name" value="METHIONINE-R-SULFOXIDE REDUCTASE B1"/>
    <property type="match status" value="1"/>
</dbReference>
<dbReference type="InterPro" id="IPR002579">
    <property type="entry name" value="Met_Sox_Rdtase_MsrB_dom"/>
</dbReference>
<feature type="active site" description="Nucleophile" evidence="9">
    <location>
        <position position="120"/>
    </location>
</feature>
<evidence type="ECO:0000256" key="6">
    <source>
        <dbReference type="ARBA" id="ARBA00023002"/>
    </source>
</evidence>
<evidence type="ECO:0000256" key="2">
    <source>
        <dbReference type="ARBA" id="ARBA00012499"/>
    </source>
</evidence>
<dbReference type="HAMAP" id="MF_01400">
    <property type="entry name" value="MsrB"/>
    <property type="match status" value="1"/>
</dbReference>
<dbReference type="Pfam" id="PF01641">
    <property type="entry name" value="SelR"/>
    <property type="match status" value="1"/>
</dbReference>
<keyword evidence="12" id="KW-1185">Reference proteome</keyword>
<dbReference type="PROSITE" id="PS51790">
    <property type="entry name" value="MSRB"/>
    <property type="match status" value="1"/>
</dbReference>
<dbReference type="FunFam" id="2.170.150.20:FF:000001">
    <property type="entry name" value="Peptide methionine sulfoxide reductase MsrB"/>
    <property type="match status" value="1"/>
</dbReference>
<dbReference type="Gene3D" id="2.170.150.20">
    <property type="entry name" value="Peptide methionine sulfoxide reductase"/>
    <property type="match status" value="1"/>
</dbReference>
<evidence type="ECO:0000259" key="10">
    <source>
        <dbReference type="PROSITE" id="PS51790"/>
    </source>
</evidence>
<dbReference type="STRING" id="1748243.Tel_15730"/>
<dbReference type="GO" id="GO:0005737">
    <property type="term" value="C:cytoplasm"/>
    <property type="evidence" value="ECO:0007669"/>
    <property type="project" value="TreeGrafter"/>
</dbReference>
<keyword evidence="5 9" id="KW-0862">Zinc</keyword>
<dbReference type="EC" id="1.8.4.12" evidence="2 9"/>
<gene>
    <name evidence="9" type="primary">msrB</name>
    <name evidence="11" type="ORF">Tel_15730</name>
</gene>
<dbReference type="GO" id="GO:0006979">
    <property type="term" value="P:response to oxidative stress"/>
    <property type="evidence" value="ECO:0007669"/>
    <property type="project" value="InterPro"/>
</dbReference>
<evidence type="ECO:0000313" key="11">
    <source>
        <dbReference type="EMBL" id="ALP54481.1"/>
    </source>
</evidence>
<dbReference type="Proteomes" id="UP000055136">
    <property type="component" value="Chromosome"/>
</dbReference>
<accession>A0A0S2THA3</accession>
<evidence type="ECO:0000256" key="4">
    <source>
        <dbReference type="ARBA" id="ARBA00022723"/>
    </source>
</evidence>
<comment type="cofactor">
    <cofactor evidence="9">
        <name>Zn(2+)</name>
        <dbReference type="ChEBI" id="CHEBI:29105"/>
    </cofactor>
    <text evidence="9">Binds 1 zinc ion per subunit. The zinc ion is important for the structural integrity of the protein.</text>
</comment>
<evidence type="ECO:0000256" key="3">
    <source>
        <dbReference type="ARBA" id="ARBA00021130"/>
    </source>
</evidence>
<evidence type="ECO:0000256" key="9">
    <source>
        <dbReference type="HAMAP-Rule" id="MF_01400"/>
    </source>
</evidence>
<proteinExistence type="inferred from homology"/>
<dbReference type="SUPFAM" id="SSF51316">
    <property type="entry name" value="Mss4-like"/>
    <property type="match status" value="1"/>
</dbReference>
<feature type="binding site" evidence="9">
    <location>
        <position position="97"/>
    </location>
    <ligand>
        <name>Zn(2+)</name>
        <dbReference type="ChEBI" id="CHEBI:29105"/>
    </ligand>
</feature>
<dbReference type="InterPro" id="IPR028427">
    <property type="entry name" value="Met_Sox_Rdtase_MsrB"/>
</dbReference>
<dbReference type="InterPro" id="IPR011057">
    <property type="entry name" value="Mss4-like_sf"/>
</dbReference>
<dbReference type="GO" id="GO:0033743">
    <property type="term" value="F:peptide-methionine (R)-S-oxide reductase activity"/>
    <property type="evidence" value="ECO:0007669"/>
    <property type="project" value="UniProtKB-UniRule"/>
</dbReference>
<dbReference type="EMBL" id="CP013099">
    <property type="protein sequence ID" value="ALP54481.1"/>
    <property type="molecule type" value="Genomic_DNA"/>
</dbReference>
<organism evidence="11 12">
    <name type="scientific">Candidatus Tenderia electrophaga</name>
    <dbReference type="NCBI Taxonomy" id="1748243"/>
    <lineage>
        <taxon>Bacteria</taxon>
        <taxon>Pseudomonadati</taxon>
        <taxon>Pseudomonadota</taxon>
        <taxon>Gammaproteobacteria</taxon>
        <taxon>Candidatus Tenderiales</taxon>
        <taxon>Candidatus Tenderiaceae</taxon>
        <taxon>Candidatus Tenderia</taxon>
    </lineage>
</organism>
<feature type="binding site" evidence="9">
    <location>
        <position position="48"/>
    </location>
    <ligand>
        <name>Zn(2+)</name>
        <dbReference type="ChEBI" id="CHEBI:29105"/>
    </ligand>
</feature>